<dbReference type="Gene3D" id="3.30.530.20">
    <property type="match status" value="1"/>
</dbReference>
<dbReference type="InterPro" id="IPR013538">
    <property type="entry name" value="ASHA1/2-like_C"/>
</dbReference>
<dbReference type="Proteomes" id="UP000199529">
    <property type="component" value="Unassembled WGS sequence"/>
</dbReference>
<accession>A0A1H2QP85</accession>
<name>A0A1H2QP85_9PSEU</name>
<proteinExistence type="inferred from homology"/>
<feature type="domain" description="Activator of Hsp90 ATPase homologue 1/2-like C-terminal" evidence="2">
    <location>
        <begin position="27"/>
        <end position="141"/>
    </location>
</feature>
<dbReference type="Pfam" id="PF08327">
    <property type="entry name" value="AHSA1"/>
    <property type="match status" value="1"/>
</dbReference>
<dbReference type="AlphaFoldDB" id="A0A1H2QP85"/>
<protein>
    <submittedName>
        <fullName evidence="3">Uncharacterized conserved protein YndB, AHSA1/START domain</fullName>
    </submittedName>
</protein>
<organism evidence="3 4">
    <name type="scientific">Saccharopolyspora shandongensis</name>
    <dbReference type="NCBI Taxonomy" id="418495"/>
    <lineage>
        <taxon>Bacteria</taxon>
        <taxon>Bacillati</taxon>
        <taxon>Actinomycetota</taxon>
        <taxon>Actinomycetes</taxon>
        <taxon>Pseudonocardiales</taxon>
        <taxon>Pseudonocardiaceae</taxon>
        <taxon>Saccharopolyspora</taxon>
    </lineage>
</organism>
<dbReference type="EMBL" id="FNOK01000001">
    <property type="protein sequence ID" value="SDW08239.1"/>
    <property type="molecule type" value="Genomic_DNA"/>
</dbReference>
<comment type="similarity">
    <text evidence="1">Belongs to the AHA1 family.</text>
</comment>
<dbReference type="CDD" id="cd07814">
    <property type="entry name" value="SRPBCC_CalC_Aha1-like"/>
    <property type="match status" value="1"/>
</dbReference>
<dbReference type="OrthoDB" id="9803476at2"/>
<keyword evidence="4" id="KW-1185">Reference proteome</keyword>
<sequence>MGTDDRAAVPQGGVTSGHVEVRVHCAAPLPRVWAAITEPAHVEQWFGHLAGPLRVGAENRVDFGDGDFFVLVPRRIEPPELDFEWSFLGVARQELITWRLAPTADGVSVTVRDHDDRRSPAEAAEMLEGWTDFLSRLERHLRTGKNTRYGWRDDIDGSVELPAGGFHPLRESELYEWLPIASDGFEPSWFFVLDEEGPRRFRIRDWALTPDRLLTFAVEIPDARHSPMCTVRVREMDGGIRKLGFAHTGWTRLGWSAQRAQSVRRRFAATWIAALESARTRAG</sequence>
<gene>
    <name evidence="3" type="ORF">SAMN05216215_1001147</name>
</gene>
<evidence type="ECO:0000256" key="1">
    <source>
        <dbReference type="ARBA" id="ARBA00006817"/>
    </source>
</evidence>
<evidence type="ECO:0000313" key="4">
    <source>
        <dbReference type="Proteomes" id="UP000199529"/>
    </source>
</evidence>
<dbReference type="STRING" id="418495.SAMN05216215_1001147"/>
<evidence type="ECO:0000313" key="3">
    <source>
        <dbReference type="EMBL" id="SDW08239.1"/>
    </source>
</evidence>
<dbReference type="InterPro" id="IPR023393">
    <property type="entry name" value="START-like_dom_sf"/>
</dbReference>
<reference evidence="4" key="1">
    <citation type="submission" date="2016-10" db="EMBL/GenBank/DDBJ databases">
        <authorList>
            <person name="Varghese N."/>
            <person name="Submissions S."/>
        </authorList>
    </citation>
    <scope>NUCLEOTIDE SEQUENCE [LARGE SCALE GENOMIC DNA]</scope>
    <source>
        <strain evidence="4">CGMCC 4.3530</strain>
    </source>
</reference>
<dbReference type="RefSeq" id="WP_093260103.1">
    <property type="nucleotide sequence ID" value="NZ_FNOK01000001.1"/>
</dbReference>
<evidence type="ECO:0000259" key="2">
    <source>
        <dbReference type="Pfam" id="PF08327"/>
    </source>
</evidence>
<dbReference type="SUPFAM" id="SSF55961">
    <property type="entry name" value="Bet v1-like"/>
    <property type="match status" value="1"/>
</dbReference>